<keyword evidence="1" id="KW-0472">Membrane</keyword>
<feature type="transmembrane region" description="Helical" evidence="1">
    <location>
        <begin position="68"/>
        <end position="87"/>
    </location>
</feature>
<keyword evidence="1" id="KW-0812">Transmembrane</keyword>
<gene>
    <name evidence="2" type="ORF">ACFPQ4_23705</name>
</gene>
<keyword evidence="3" id="KW-1185">Reference proteome</keyword>
<protein>
    <submittedName>
        <fullName evidence="2">Uncharacterized protein</fullName>
    </submittedName>
</protein>
<evidence type="ECO:0000313" key="3">
    <source>
        <dbReference type="Proteomes" id="UP001596108"/>
    </source>
</evidence>
<proteinExistence type="predicted"/>
<comment type="caution">
    <text evidence="2">The sequence shown here is derived from an EMBL/GenBank/DDBJ whole genome shotgun (WGS) entry which is preliminary data.</text>
</comment>
<dbReference type="Proteomes" id="UP001596108">
    <property type="component" value="Unassembled WGS sequence"/>
</dbReference>
<dbReference type="RefSeq" id="WP_378114396.1">
    <property type="nucleotide sequence ID" value="NZ_JBHSNC010000057.1"/>
</dbReference>
<name>A0ABW0R6V1_9BACL</name>
<keyword evidence="1" id="KW-1133">Transmembrane helix</keyword>
<evidence type="ECO:0000313" key="2">
    <source>
        <dbReference type="EMBL" id="MFC5532433.1"/>
    </source>
</evidence>
<evidence type="ECO:0000256" key="1">
    <source>
        <dbReference type="SAM" id="Phobius"/>
    </source>
</evidence>
<organism evidence="2 3">
    <name type="scientific">Cohnella yongneupensis</name>
    <dbReference type="NCBI Taxonomy" id="425006"/>
    <lineage>
        <taxon>Bacteria</taxon>
        <taxon>Bacillati</taxon>
        <taxon>Bacillota</taxon>
        <taxon>Bacilli</taxon>
        <taxon>Bacillales</taxon>
        <taxon>Paenibacillaceae</taxon>
        <taxon>Cohnella</taxon>
    </lineage>
</organism>
<reference evidence="3" key="1">
    <citation type="journal article" date="2019" name="Int. J. Syst. Evol. Microbiol.">
        <title>The Global Catalogue of Microorganisms (GCM) 10K type strain sequencing project: providing services to taxonomists for standard genome sequencing and annotation.</title>
        <authorList>
            <consortium name="The Broad Institute Genomics Platform"/>
            <consortium name="The Broad Institute Genome Sequencing Center for Infectious Disease"/>
            <person name="Wu L."/>
            <person name="Ma J."/>
        </authorList>
    </citation>
    <scope>NUCLEOTIDE SEQUENCE [LARGE SCALE GENOMIC DNA]</scope>
    <source>
        <strain evidence="3">CGMCC 1.18578</strain>
    </source>
</reference>
<sequence>MTLIMKMTQGFIAVMLVGLVAGTRYEALYLSAVYFYCVLAYFLFLFVVLPVDLILNAKLGGTKPSVKLVVQFVTLLALCEAIAAALIVTRTDFYVGADLYAFAAEHAAIYMMLELVRSLFVRGDLKLSDVRHELPGGLGQRHVAQSHETDLRGRDFDV</sequence>
<dbReference type="EMBL" id="JBHSNC010000057">
    <property type="protein sequence ID" value="MFC5532433.1"/>
    <property type="molecule type" value="Genomic_DNA"/>
</dbReference>
<feature type="transmembrane region" description="Helical" evidence="1">
    <location>
        <begin position="32"/>
        <end position="56"/>
    </location>
</feature>
<accession>A0ABW0R6V1</accession>